<dbReference type="PANTHER" id="PTHR14969:SF13">
    <property type="entry name" value="AT30094P"/>
    <property type="match status" value="1"/>
</dbReference>
<dbReference type="SUPFAM" id="SSF48317">
    <property type="entry name" value="Acid phosphatase/Vanadium-dependent haloperoxidase"/>
    <property type="match status" value="1"/>
</dbReference>
<dbReference type="InterPro" id="IPR036938">
    <property type="entry name" value="PAP2/HPO_sf"/>
</dbReference>
<keyword evidence="1" id="KW-0812">Transmembrane</keyword>
<feature type="domain" description="Phosphatidic acid phosphatase type 2/haloperoxidase" evidence="2">
    <location>
        <begin position="34"/>
        <end position="146"/>
    </location>
</feature>
<feature type="transmembrane region" description="Helical" evidence="1">
    <location>
        <begin position="6"/>
        <end position="26"/>
    </location>
</feature>
<evidence type="ECO:0000256" key="1">
    <source>
        <dbReference type="SAM" id="Phobius"/>
    </source>
</evidence>
<dbReference type="Pfam" id="PF01569">
    <property type="entry name" value="PAP2"/>
    <property type="match status" value="1"/>
</dbReference>
<feature type="transmembrane region" description="Helical" evidence="1">
    <location>
        <begin position="105"/>
        <end position="125"/>
    </location>
</feature>
<feature type="transmembrane region" description="Helical" evidence="1">
    <location>
        <begin position="74"/>
        <end position="93"/>
    </location>
</feature>
<evidence type="ECO:0000259" key="2">
    <source>
        <dbReference type="SMART" id="SM00014"/>
    </source>
</evidence>
<dbReference type="SMART" id="SM00014">
    <property type="entry name" value="acidPPc"/>
    <property type="match status" value="1"/>
</dbReference>
<dbReference type="STRING" id="1618369.UV54_C0025G0006"/>
<dbReference type="Gene3D" id="1.20.144.10">
    <property type="entry name" value="Phosphatidic acid phosphatase type 2/haloperoxidase"/>
    <property type="match status" value="2"/>
</dbReference>
<comment type="caution">
    <text evidence="3">The sequence shown here is derived from an EMBL/GenBank/DDBJ whole genome shotgun (WGS) entry which is preliminary data.</text>
</comment>
<proteinExistence type="predicted"/>
<evidence type="ECO:0000313" key="3">
    <source>
        <dbReference type="EMBL" id="KKS79914.1"/>
    </source>
</evidence>
<reference evidence="3 4" key="1">
    <citation type="journal article" date="2015" name="Nature">
        <title>rRNA introns, odd ribosomes, and small enigmatic genomes across a large radiation of phyla.</title>
        <authorList>
            <person name="Brown C.T."/>
            <person name="Hug L.A."/>
            <person name="Thomas B.C."/>
            <person name="Sharon I."/>
            <person name="Castelle C.J."/>
            <person name="Singh A."/>
            <person name="Wilkins M.J."/>
            <person name="Williams K.H."/>
            <person name="Banfield J.F."/>
        </authorList>
    </citation>
    <scope>NUCLEOTIDE SEQUENCE [LARGE SCALE GENOMIC DNA]</scope>
</reference>
<dbReference type="CDD" id="cd03392">
    <property type="entry name" value="PAP2_like_2"/>
    <property type="match status" value="1"/>
</dbReference>
<gene>
    <name evidence="3" type="ORF">UV54_C0025G0006</name>
</gene>
<keyword evidence="1" id="KW-0472">Membrane</keyword>
<protein>
    <recommendedName>
        <fullName evidence="2">Phosphatidic acid phosphatase type 2/haloperoxidase domain-containing protein</fullName>
    </recommendedName>
</protein>
<feature type="transmembrane region" description="Helical" evidence="1">
    <location>
        <begin position="131"/>
        <end position="150"/>
    </location>
</feature>
<dbReference type="Proteomes" id="UP000034213">
    <property type="component" value="Unassembled WGS sequence"/>
</dbReference>
<dbReference type="AlphaFoldDB" id="A0A0G1C379"/>
<organism evidence="3 4">
    <name type="scientific">Candidatus Beckwithbacteria bacterium GW2011_GWA2_43_10</name>
    <dbReference type="NCBI Taxonomy" id="1618369"/>
    <lineage>
        <taxon>Bacteria</taxon>
        <taxon>Candidatus Beckwithiibacteriota</taxon>
    </lineage>
</organism>
<feature type="transmembrane region" description="Helical" evidence="1">
    <location>
        <begin position="33"/>
        <end position="54"/>
    </location>
</feature>
<dbReference type="EMBL" id="LCEW01000025">
    <property type="protein sequence ID" value="KKS79914.1"/>
    <property type="molecule type" value="Genomic_DNA"/>
</dbReference>
<dbReference type="InterPro" id="IPR000326">
    <property type="entry name" value="PAP2/HPO"/>
</dbReference>
<evidence type="ECO:0000313" key="4">
    <source>
        <dbReference type="Proteomes" id="UP000034213"/>
    </source>
</evidence>
<name>A0A0G1C379_9BACT</name>
<dbReference type="PANTHER" id="PTHR14969">
    <property type="entry name" value="SPHINGOSINE-1-PHOSPHATE PHOSPHOHYDROLASE"/>
    <property type="match status" value="1"/>
</dbReference>
<sequence length="165" mass="18470">METVTVFGAWRTMLPFVVLIVLYFFWKKRASYAVALAISTGLGELIVLILKNLIQRTRPNITDVLITANDFSFPSGHSFVAVSFYGLMAYFFFRLSKTKLQKTVSVILGILVILAIGFSRIYLGAHWPTDVLGSYIIGGILISVVIAILGKKKLKLFDTRCRTDK</sequence>
<keyword evidence="1" id="KW-1133">Transmembrane helix</keyword>
<accession>A0A0G1C379</accession>